<dbReference type="AlphaFoldDB" id="C5KXM4"/>
<feature type="region of interest" description="Disordered" evidence="1">
    <location>
        <begin position="363"/>
        <end position="383"/>
    </location>
</feature>
<name>C5KXM4_PERM5</name>
<keyword evidence="3" id="KW-1185">Reference proteome</keyword>
<dbReference type="InParanoid" id="C5KXM4"/>
<accession>C5KXM4</accession>
<dbReference type="GeneID" id="9039058"/>
<sequence length="383" mass="42640">MVSDCPRDQWLCSADLVRHVSSFLYQSDVCSLWRTCKLSYEHLHVGSLLWLPNIFLLDGDDEEINERLAEVCPDSVRFIRVPIQSPQSVKALLPFLPHISGLGIEISSAAAAEQLKESLGEFRGRLERIWVEYSVEIDECIDYIGESCKEVYLASTGSSYITVELGTKVEEVVLAGKLSCKTLRCLAALPSNQLIILDLSHCRLPHRMEVSVDDILERHHGSLSYMAFKYFPLPLSRLAGVGARYPRLVCFPKLVRGLDVMQVVLTDLSPRMTFSAPTGSREDYFSRFDHLPLIGWSEFGVFASTLAIFDFCELEATWASLAGEIKGLWAAAAKSVEQLYGDYRKYVPASKLPAASFDLELSSDSGSAEVDDDNSRSSTSSDL</sequence>
<gene>
    <name evidence="2" type="ORF">Pmar_PMAR000793</name>
</gene>
<evidence type="ECO:0000256" key="1">
    <source>
        <dbReference type="SAM" id="MobiDB-lite"/>
    </source>
</evidence>
<dbReference type="OrthoDB" id="446409at2759"/>
<protein>
    <submittedName>
        <fullName evidence="2">Uncharacterized protein</fullName>
    </submittedName>
</protein>
<evidence type="ECO:0000313" key="3">
    <source>
        <dbReference type="Proteomes" id="UP000007800"/>
    </source>
</evidence>
<proteinExistence type="predicted"/>
<dbReference type="RefSeq" id="XP_002778953.1">
    <property type="nucleotide sequence ID" value="XM_002778907.1"/>
</dbReference>
<dbReference type="EMBL" id="GG677256">
    <property type="protein sequence ID" value="EER10748.1"/>
    <property type="molecule type" value="Genomic_DNA"/>
</dbReference>
<reference evidence="2 3" key="1">
    <citation type="submission" date="2008-07" db="EMBL/GenBank/DDBJ databases">
        <authorList>
            <person name="El-Sayed N."/>
            <person name="Caler E."/>
            <person name="Inman J."/>
            <person name="Amedeo P."/>
            <person name="Hass B."/>
            <person name="Wortman J."/>
        </authorList>
    </citation>
    <scope>NUCLEOTIDE SEQUENCE [LARGE SCALE GENOMIC DNA]</scope>
    <source>
        <strain evidence="3">ATCC 50983 / TXsc</strain>
    </source>
</reference>
<evidence type="ECO:0000313" key="2">
    <source>
        <dbReference type="EMBL" id="EER10748.1"/>
    </source>
</evidence>
<dbReference type="Proteomes" id="UP000007800">
    <property type="component" value="Unassembled WGS sequence"/>
</dbReference>
<organism evidence="3">
    <name type="scientific">Perkinsus marinus (strain ATCC 50983 / TXsc)</name>
    <dbReference type="NCBI Taxonomy" id="423536"/>
    <lineage>
        <taxon>Eukaryota</taxon>
        <taxon>Sar</taxon>
        <taxon>Alveolata</taxon>
        <taxon>Perkinsozoa</taxon>
        <taxon>Perkinsea</taxon>
        <taxon>Perkinsida</taxon>
        <taxon>Perkinsidae</taxon>
        <taxon>Perkinsus</taxon>
    </lineage>
</organism>
<dbReference type="OMA" id="WRSCKAC"/>